<protein>
    <recommendedName>
        <fullName evidence="3">Dimethylmenaquinone methyltransferase</fullName>
    </recommendedName>
</protein>
<proteinExistence type="predicted"/>
<dbReference type="CDD" id="cd16841">
    <property type="entry name" value="RraA_family"/>
    <property type="match status" value="1"/>
</dbReference>
<dbReference type="Proteomes" id="UP001166304">
    <property type="component" value="Unassembled WGS sequence"/>
</dbReference>
<name>A0AA41KII8_9EURY</name>
<dbReference type="InterPro" id="IPR036704">
    <property type="entry name" value="RraA/RraA-like_sf"/>
</dbReference>
<organism evidence="1 2">
    <name type="scientific">Haloarcula salina</name>
    <dbReference type="NCBI Taxonomy" id="1429914"/>
    <lineage>
        <taxon>Archaea</taxon>
        <taxon>Methanobacteriati</taxon>
        <taxon>Methanobacteriota</taxon>
        <taxon>Stenosarchaea group</taxon>
        <taxon>Halobacteria</taxon>
        <taxon>Halobacteriales</taxon>
        <taxon>Haloarculaceae</taxon>
        <taxon>Haloarcula</taxon>
    </lineage>
</organism>
<accession>A0AA41KII8</accession>
<reference evidence="1" key="1">
    <citation type="submission" date="2021-06" db="EMBL/GenBank/DDBJ databases">
        <title>New haloarchaea isolates fom saline soil.</title>
        <authorList>
            <person name="Duran-Viseras A."/>
            <person name="Sanchez-Porro C.S."/>
            <person name="Ventosa A."/>
        </authorList>
    </citation>
    <scope>NUCLEOTIDE SEQUENCE</scope>
    <source>
        <strain evidence="1">JCM 18369</strain>
    </source>
</reference>
<evidence type="ECO:0008006" key="3">
    <source>
        <dbReference type="Google" id="ProtNLM"/>
    </source>
</evidence>
<dbReference type="InterPro" id="IPR005493">
    <property type="entry name" value="RraA/RraA-like"/>
</dbReference>
<dbReference type="SUPFAM" id="SSF89562">
    <property type="entry name" value="RraA-like"/>
    <property type="match status" value="1"/>
</dbReference>
<gene>
    <name evidence="1" type="ORF">KTS37_14165</name>
</gene>
<evidence type="ECO:0000313" key="1">
    <source>
        <dbReference type="EMBL" id="MBV0902936.1"/>
    </source>
</evidence>
<evidence type="ECO:0000313" key="2">
    <source>
        <dbReference type="Proteomes" id="UP001166304"/>
    </source>
</evidence>
<dbReference type="PANTHER" id="PTHR33254">
    <property type="entry name" value="4-HYDROXY-4-METHYL-2-OXOGLUTARATE ALDOLASE 3-RELATED"/>
    <property type="match status" value="1"/>
</dbReference>
<sequence>MTHKTHGTKQVIQQAVDLTDSDKMVIGDVDRPTDQQLETLEQVDPNELGHHNHFGHSSPELSFIGTAKSAQVVGSALTVRIPPVDGTMVHKAIELAGPTDVIVIEMGGHETNAPWGEITTHAAVANGVRGVVIDGSVTDTKPISEIGFPVFARGRTNRTVQRLTESLGGDINVPVQVGGAVVQPGDVALGNEDGVVFVPKDQINRTIERYTGTDEAEAALIERLYDGESLAEISGANDRIADLDEQE</sequence>
<dbReference type="AlphaFoldDB" id="A0AA41KII8"/>
<comment type="caution">
    <text evidence="1">The sequence shown here is derived from an EMBL/GenBank/DDBJ whole genome shotgun (WGS) entry which is preliminary data.</text>
</comment>
<dbReference type="EMBL" id="JAHQXE010000004">
    <property type="protein sequence ID" value="MBV0902936.1"/>
    <property type="molecule type" value="Genomic_DNA"/>
</dbReference>
<dbReference type="PANTHER" id="PTHR33254:SF4">
    <property type="entry name" value="4-HYDROXY-4-METHYL-2-OXOGLUTARATE ALDOLASE 3-RELATED"/>
    <property type="match status" value="1"/>
</dbReference>
<dbReference type="Gene3D" id="3.50.30.40">
    <property type="entry name" value="Ribonuclease E inhibitor RraA/RraA-like"/>
    <property type="match status" value="1"/>
</dbReference>
<keyword evidence="2" id="KW-1185">Reference proteome</keyword>
<dbReference type="Pfam" id="PF03737">
    <property type="entry name" value="RraA-like"/>
    <property type="match status" value="1"/>
</dbReference>